<keyword evidence="7 13" id="KW-1133">Transmembrane helix</keyword>
<evidence type="ECO:0000256" key="12">
    <source>
        <dbReference type="ARBA" id="ARBA00025830"/>
    </source>
</evidence>
<evidence type="ECO:0000256" key="11">
    <source>
        <dbReference type="ARBA" id="ARBA00025198"/>
    </source>
</evidence>
<keyword evidence="16" id="KW-1185">Reference proteome</keyword>
<dbReference type="GO" id="GO:0045259">
    <property type="term" value="C:proton-transporting ATP synthase complex"/>
    <property type="evidence" value="ECO:0007669"/>
    <property type="project" value="UniProtKB-KW"/>
</dbReference>
<dbReference type="AlphaFoldDB" id="A0A646KTA4"/>
<dbReference type="OrthoDB" id="5243563at2"/>
<reference evidence="15 16" key="1">
    <citation type="submission" date="2019-05" db="EMBL/GenBank/DDBJ databases">
        <title>Comparative genomics and metabolomics analyses of clavulanic acid producing Streptomyces species provides insight into specialized metabolism and evolution of beta-lactam biosynthetic gene clusters.</title>
        <authorList>
            <person name="Moore M.A."/>
            <person name="Cruz-Morales P."/>
            <person name="Barona Gomez F."/>
            <person name="Kapil T."/>
        </authorList>
    </citation>
    <scope>NUCLEOTIDE SEQUENCE [LARGE SCALE GENOMIC DNA]</scope>
    <source>
        <strain evidence="15 16">NRRL 5741</strain>
    </source>
</reference>
<keyword evidence="6 13" id="KW-0375">Hydrogen ion transport</keyword>
<comment type="similarity">
    <text evidence="2 13 14">Belongs to the ATPase B chain family.</text>
</comment>
<comment type="subunit">
    <text evidence="12 13">F-type ATPases have 2 components, F(1) - the catalytic core - and F(0) - the membrane proton channel. F(1) has five subunits: alpha(3), beta(3), gamma(1), delta(1), epsilon(1). F(0) has three main subunits: a(1), b(2) and c(10-14). The alpha and beta chains form an alternating ring which encloses part of the gamma chain. F(1) is attached to F(0) by a central stalk formed by the gamma and epsilon chains, while a peripheral stalk is formed by the delta and b chains.</text>
</comment>
<accession>A0A646KTA4</accession>
<evidence type="ECO:0000256" key="1">
    <source>
        <dbReference type="ARBA" id="ARBA00004162"/>
    </source>
</evidence>
<keyword evidence="10 13" id="KW-0066">ATP synthesis</keyword>
<dbReference type="Gene3D" id="1.20.5.620">
    <property type="entry name" value="F1F0 ATP synthase subunit B, membrane domain"/>
    <property type="match status" value="1"/>
</dbReference>
<dbReference type="CDD" id="cd06503">
    <property type="entry name" value="ATP-synt_Fo_b"/>
    <property type="match status" value="1"/>
</dbReference>
<dbReference type="InterPro" id="IPR028987">
    <property type="entry name" value="ATP_synth_B-like_membr_sf"/>
</dbReference>
<dbReference type="Pfam" id="PF00430">
    <property type="entry name" value="ATP-synt_B"/>
    <property type="match status" value="1"/>
</dbReference>
<dbReference type="HAMAP" id="MF_01398">
    <property type="entry name" value="ATP_synth_b_bprime"/>
    <property type="match status" value="1"/>
</dbReference>
<comment type="function">
    <text evidence="13">Component of the F(0) channel, it forms part of the peripheral stalk, linking F(1) to F(0).</text>
</comment>
<dbReference type="PANTHER" id="PTHR33445:SF1">
    <property type="entry name" value="ATP SYNTHASE SUBUNIT B"/>
    <property type="match status" value="1"/>
</dbReference>
<evidence type="ECO:0000256" key="13">
    <source>
        <dbReference type="HAMAP-Rule" id="MF_01398"/>
    </source>
</evidence>
<dbReference type="InterPro" id="IPR050059">
    <property type="entry name" value="ATP_synthase_B_chain"/>
</dbReference>
<evidence type="ECO:0000256" key="9">
    <source>
        <dbReference type="ARBA" id="ARBA00023136"/>
    </source>
</evidence>
<evidence type="ECO:0000256" key="6">
    <source>
        <dbReference type="ARBA" id="ARBA00022781"/>
    </source>
</evidence>
<dbReference type="Proteomes" id="UP000419138">
    <property type="component" value="Unassembled WGS sequence"/>
</dbReference>
<evidence type="ECO:0000313" key="16">
    <source>
        <dbReference type="Proteomes" id="UP000419138"/>
    </source>
</evidence>
<dbReference type="GO" id="GO:0046961">
    <property type="term" value="F:proton-transporting ATPase activity, rotational mechanism"/>
    <property type="evidence" value="ECO:0007669"/>
    <property type="project" value="TreeGrafter"/>
</dbReference>
<evidence type="ECO:0000256" key="4">
    <source>
        <dbReference type="ARBA" id="ARBA00022547"/>
    </source>
</evidence>
<comment type="subcellular location">
    <subcellularLocation>
        <location evidence="1 13">Cell membrane</location>
        <topology evidence="1 13">Single-pass membrane protein</topology>
    </subcellularLocation>
</comment>
<keyword evidence="13" id="KW-1003">Cell membrane</keyword>
<proteinExistence type="inferred from homology"/>
<dbReference type="RefSeq" id="WP_153525661.1">
    <property type="nucleotide sequence ID" value="NZ_JBEPDZ010000020.1"/>
</dbReference>
<keyword evidence="8 13" id="KW-0406">Ion transport</keyword>
<evidence type="ECO:0000256" key="2">
    <source>
        <dbReference type="ARBA" id="ARBA00005513"/>
    </source>
</evidence>
<comment type="caution">
    <text evidence="15">The sequence shown here is derived from an EMBL/GenBank/DDBJ whole genome shotgun (WGS) entry which is preliminary data.</text>
</comment>
<name>A0A646KTA4_STRJU</name>
<dbReference type="PANTHER" id="PTHR33445">
    <property type="entry name" value="ATP SYNTHASE SUBUNIT B', CHLOROPLASTIC"/>
    <property type="match status" value="1"/>
</dbReference>
<comment type="function">
    <text evidence="11 13">F(1)F(0) ATP synthase produces ATP from ADP in the presence of a proton or sodium gradient. F-type ATPases consist of two structural domains, F(1) containing the extramembraneous catalytic core and F(0) containing the membrane proton channel, linked together by a central stalk and a peripheral stalk. During catalysis, ATP synthesis in the catalytic domain of F(1) is coupled via a rotary mechanism of the central stalk subunits to proton translocation.</text>
</comment>
<keyword evidence="3 13" id="KW-0813">Transport</keyword>
<dbReference type="InterPro" id="IPR002146">
    <property type="entry name" value="ATP_synth_b/b'su_bac/chlpt"/>
</dbReference>
<feature type="transmembrane region" description="Helical" evidence="13">
    <location>
        <begin position="20"/>
        <end position="39"/>
    </location>
</feature>
<keyword evidence="5 13" id="KW-0812">Transmembrane</keyword>
<evidence type="ECO:0000256" key="10">
    <source>
        <dbReference type="ARBA" id="ARBA00023310"/>
    </source>
</evidence>
<gene>
    <name evidence="13" type="primary">atpF</name>
    <name evidence="15" type="ORF">FF041_30015</name>
</gene>
<protein>
    <recommendedName>
        <fullName evidence="13">ATP synthase subunit b</fullName>
    </recommendedName>
    <alternativeName>
        <fullName evidence="13">ATP synthase F(0) sector subunit b</fullName>
    </alternativeName>
    <alternativeName>
        <fullName evidence="13">ATPase subunit I</fullName>
    </alternativeName>
    <alternativeName>
        <fullName evidence="13">F-type ATPase subunit b</fullName>
        <shortName evidence="13">F-ATPase subunit b</shortName>
    </alternativeName>
</protein>
<evidence type="ECO:0000256" key="3">
    <source>
        <dbReference type="ARBA" id="ARBA00022448"/>
    </source>
</evidence>
<dbReference type="GO" id="GO:0005886">
    <property type="term" value="C:plasma membrane"/>
    <property type="evidence" value="ECO:0007669"/>
    <property type="project" value="UniProtKB-SubCell"/>
</dbReference>
<dbReference type="EMBL" id="VCLA01000190">
    <property type="protein sequence ID" value="MQT04246.1"/>
    <property type="molecule type" value="Genomic_DNA"/>
</dbReference>
<keyword evidence="4 13" id="KW-0138">CF(0)</keyword>
<evidence type="ECO:0000313" key="15">
    <source>
        <dbReference type="EMBL" id="MQT04246.1"/>
    </source>
</evidence>
<organism evidence="15 16">
    <name type="scientific">Streptomyces jumonjinensis</name>
    <dbReference type="NCBI Taxonomy" id="1945"/>
    <lineage>
        <taxon>Bacteria</taxon>
        <taxon>Bacillati</taxon>
        <taxon>Actinomycetota</taxon>
        <taxon>Actinomycetes</taxon>
        <taxon>Kitasatosporales</taxon>
        <taxon>Streptomycetaceae</taxon>
        <taxon>Streptomyces</taxon>
    </lineage>
</organism>
<evidence type="ECO:0000256" key="7">
    <source>
        <dbReference type="ARBA" id="ARBA00022989"/>
    </source>
</evidence>
<evidence type="ECO:0000256" key="5">
    <source>
        <dbReference type="ARBA" id="ARBA00022692"/>
    </source>
</evidence>
<sequence length="158" mass="17510">MNDNLLPFDIGPLNPSGYGLILSLVCFALVFFPLSRWLLPRAVRIQEERAERIEGGMEHAERVRAEARALREEREALLAAARHDAARTRQRAHEEGTALIVAAREDGQRERERILAAGAAAIEAERTVAVAALRADAEGWGRVLAERIIGEPLTIRSK</sequence>
<evidence type="ECO:0000256" key="14">
    <source>
        <dbReference type="RuleBase" id="RU003848"/>
    </source>
</evidence>
<keyword evidence="9 13" id="KW-0472">Membrane</keyword>
<evidence type="ECO:0000256" key="8">
    <source>
        <dbReference type="ARBA" id="ARBA00023065"/>
    </source>
</evidence>
<dbReference type="GO" id="GO:0046933">
    <property type="term" value="F:proton-transporting ATP synthase activity, rotational mechanism"/>
    <property type="evidence" value="ECO:0007669"/>
    <property type="project" value="UniProtKB-UniRule"/>
</dbReference>
<dbReference type="SUPFAM" id="SSF81573">
    <property type="entry name" value="F1F0 ATP synthase subunit B, membrane domain"/>
    <property type="match status" value="1"/>
</dbReference>